<evidence type="ECO:0000313" key="4">
    <source>
        <dbReference type="Proteomes" id="UP000294933"/>
    </source>
</evidence>
<evidence type="ECO:0000313" key="3">
    <source>
        <dbReference type="EMBL" id="TDL24724.1"/>
    </source>
</evidence>
<protein>
    <recommendedName>
        <fullName evidence="5">Translocation protein sec66</fullName>
    </recommendedName>
</protein>
<feature type="compositionally biased region" description="Pro residues" evidence="1">
    <location>
        <begin position="189"/>
        <end position="199"/>
    </location>
</feature>
<sequence>MASILVPVLYLTLVIGSLFIFSYFYRKRKAATRLEPWFPSHPERNTYVTLLQLTSPPASDSLLKAALIRRAMADVTRVLYLREAKPALQALLQKGSIGEELWNSFLQAEKEMEAEIVEVMYEANTFVNGWGQVIFASAGEMVQNEKIKKAFDELPKVRAQKETEYSKKRKPKSIQEKPPVSPSSTTSPLPSPAAPPTPTPQSAQSATPASSVPPTPLDPSTNTNGSASSTLAPPPSSIDTESIASSDGELVSPLSPPGLPQTPKSASSSKGTPGKSAKKGKKRK</sequence>
<evidence type="ECO:0000256" key="1">
    <source>
        <dbReference type="SAM" id="MobiDB-lite"/>
    </source>
</evidence>
<keyword evidence="2" id="KW-0812">Transmembrane</keyword>
<dbReference type="VEuPathDB" id="FungiDB:BD410DRAFT_785422"/>
<name>A0A4Y7QAV6_9AGAM</name>
<proteinExistence type="predicted"/>
<keyword evidence="2" id="KW-1133">Transmembrane helix</keyword>
<dbReference type="PANTHER" id="PTHR28229">
    <property type="entry name" value="TRANSLOCATION PROTEIN SEC66"/>
    <property type="match status" value="1"/>
</dbReference>
<feature type="transmembrane region" description="Helical" evidence="2">
    <location>
        <begin position="6"/>
        <end position="25"/>
    </location>
</feature>
<reference evidence="3 4" key="1">
    <citation type="submission" date="2018-06" db="EMBL/GenBank/DDBJ databases">
        <title>A transcriptomic atlas of mushroom development highlights an independent origin of complex multicellularity.</title>
        <authorList>
            <consortium name="DOE Joint Genome Institute"/>
            <person name="Krizsan K."/>
            <person name="Almasi E."/>
            <person name="Merenyi Z."/>
            <person name="Sahu N."/>
            <person name="Viragh M."/>
            <person name="Koszo T."/>
            <person name="Mondo S."/>
            <person name="Kiss B."/>
            <person name="Balint B."/>
            <person name="Kues U."/>
            <person name="Barry K."/>
            <person name="Hegedus J.C."/>
            <person name="Henrissat B."/>
            <person name="Johnson J."/>
            <person name="Lipzen A."/>
            <person name="Ohm R."/>
            <person name="Nagy I."/>
            <person name="Pangilinan J."/>
            <person name="Yan J."/>
            <person name="Xiong Y."/>
            <person name="Grigoriev I.V."/>
            <person name="Hibbett D.S."/>
            <person name="Nagy L.G."/>
        </authorList>
    </citation>
    <scope>NUCLEOTIDE SEQUENCE [LARGE SCALE GENOMIC DNA]</scope>
    <source>
        <strain evidence="3 4">SZMC22713</strain>
    </source>
</reference>
<feature type="compositionally biased region" description="Low complexity" evidence="1">
    <location>
        <begin position="262"/>
        <end position="275"/>
    </location>
</feature>
<dbReference type="EMBL" id="ML170165">
    <property type="protein sequence ID" value="TDL24724.1"/>
    <property type="molecule type" value="Genomic_DNA"/>
</dbReference>
<accession>A0A4Y7QAV6</accession>
<dbReference type="GO" id="GO:0031207">
    <property type="term" value="C:Sec62/Sec63 complex"/>
    <property type="evidence" value="ECO:0007669"/>
    <property type="project" value="InterPro"/>
</dbReference>
<evidence type="ECO:0000256" key="2">
    <source>
        <dbReference type="SAM" id="Phobius"/>
    </source>
</evidence>
<feature type="region of interest" description="Disordered" evidence="1">
    <location>
        <begin position="159"/>
        <end position="284"/>
    </location>
</feature>
<dbReference type="AlphaFoldDB" id="A0A4Y7QAV6"/>
<gene>
    <name evidence="3" type="ORF">BD410DRAFT_785422</name>
</gene>
<keyword evidence="4" id="KW-1185">Reference proteome</keyword>
<dbReference type="Pfam" id="PF09802">
    <property type="entry name" value="Sec66"/>
    <property type="match status" value="1"/>
</dbReference>
<dbReference type="GO" id="GO:0031204">
    <property type="term" value="P:post-translational protein targeting to membrane, translocation"/>
    <property type="evidence" value="ECO:0007669"/>
    <property type="project" value="InterPro"/>
</dbReference>
<dbReference type="STRING" id="50990.A0A4Y7QAV6"/>
<dbReference type="Proteomes" id="UP000294933">
    <property type="component" value="Unassembled WGS sequence"/>
</dbReference>
<evidence type="ECO:0008006" key="5">
    <source>
        <dbReference type="Google" id="ProtNLM"/>
    </source>
</evidence>
<feature type="compositionally biased region" description="Low complexity" evidence="1">
    <location>
        <begin position="200"/>
        <end position="210"/>
    </location>
</feature>
<dbReference type="InterPro" id="IPR018624">
    <property type="entry name" value="Sec66"/>
</dbReference>
<dbReference type="OrthoDB" id="73168at2759"/>
<organism evidence="3 4">
    <name type="scientific">Rickenella mellea</name>
    <dbReference type="NCBI Taxonomy" id="50990"/>
    <lineage>
        <taxon>Eukaryota</taxon>
        <taxon>Fungi</taxon>
        <taxon>Dikarya</taxon>
        <taxon>Basidiomycota</taxon>
        <taxon>Agaricomycotina</taxon>
        <taxon>Agaricomycetes</taxon>
        <taxon>Hymenochaetales</taxon>
        <taxon>Rickenellaceae</taxon>
        <taxon>Rickenella</taxon>
    </lineage>
</organism>
<keyword evidence="2" id="KW-0472">Membrane</keyword>
<dbReference type="PANTHER" id="PTHR28229:SF1">
    <property type="entry name" value="TRANSLOCATION PROTEIN SEC66"/>
    <property type="match status" value="1"/>
</dbReference>